<dbReference type="EMBL" id="MN448289">
    <property type="protein sequence ID" value="QFG74516.1"/>
    <property type="molecule type" value="Genomic_DNA"/>
</dbReference>
<sequence>MLSRHYITAKKSHTIFIYKERMCPICKKTFRQIDNYSHACQGKNPHVIKSTCNIL</sequence>
<evidence type="ECO:0000313" key="1">
    <source>
        <dbReference type="EMBL" id="QFG74516.1"/>
    </source>
</evidence>
<protein>
    <submittedName>
        <fullName evidence="1">Uncharacterized protein</fullName>
    </submittedName>
</protein>
<reference evidence="1" key="1">
    <citation type="journal article" date="2019" name="Philos. Trans. R. Soc. Lond., B, Biol. Sci.">
        <title>Targeted metagenomic recovery of four divergent viruses reveals shared and distinctive characteristics of giant viruses of marine eukaryotes.</title>
        <authorList>
            <person name="Needham D.M."/>
            <person name="Poirier C."/>
            <person name="Hehenberger E."/>
            <person name="Jimenez V."/>
            <person name="Swalwell J.E."/>
            <person name="Santoro A.E."/>
            <person name="Worden A.Z."/>
        </authorList>
    </citation>
    <scope>NUCLEOTIDE SEQUENCE</scope>
    <source>
        <strain evidence="1">MPacV-611</strain>
    </source>
</reference>
<proteinExistence type="predicted"/>
<name>A0A5J6VK24_9VIRU</name>
<accession>A0A5J6VK24</accession>
<organism evidence="1">
    <name type="scientific">Megaviridae environmental sample</name>
    <dbReference type="NCBI Taxonomy" id="1737588"/>
    <lineage>
        <taxon>Viruses</taxon>
        <taxon>Varidnaviria</taxon>
        <taxon>Bamfordvirae</taxon>
        <taxon>Nucleocytoviricota</taxon>
        <taxon>Megaviricetes</taxon>
        <taxon>Imitervirales</taxon>
        <taxon>Mimiviridae</taxon>
        <taxon>environmental samples</taxon>
    </lineage>
</organism>